<dbReference type="EMBL" id="DTBH01000167">
    <property type="protein sequence ID" value="HGQ77866.1"/>
    <property type="molecule type" value="Genomic_DNA"/>
</dbReference>
<reference evidence="1" key="1">
    <citation type="journal article" date="2020" name="mSystems">
        <title>Genome- and Community-Level Interaction Insights into Carbon Utilization and Element Cycling Functions of Hydrothermarchaeota in Hydrothermal Sediment.</title>
        <authorList>
            <person name="Zhou Z."/>
            <person name="Liu Y."/>
            <person name="Xu W."/>
            <person name="Pan J."/>
            <person name="Luo Z.H."/>
            <person name="Li M."/>
        </authorList>
    </citation>
    <scope>NUCLEOTIDE SEQUENCE [LARGE SCALE GENOMIC DNA]</scope>
    <source>
        <strain evidence="1">SpSt-640</strain>
    </source>
</reference>
<organism evidence="1">
    <name type="scientific">Fervidobacterium pennivorans</name>
    <dbReference type="NCBI Taxonomy" id="93466"/>
    <lineage>
        <taxon>Bacteria</taxon>
        <taxon>Thermotogati</taxon>
        <taxon>Thermotogota</taxon>
        <taxon>Thermotogae</taxon>
        <taxon>Thermotogales</taxon>
        <taxon>Fervidobacteriaceae</taxon>
        <taxon>Fervidobacterium</taxon>
    </lineage>
</organism>
<protein>
    <submittedName>
        <fullName evidence="1">Uncharacterized protein</fullName>
    </submittedName>
</protein>
<sequence length="109" mass="12068">MTYIIIGDMIVLDPNATGQIVLSPDTDVAVIKIGISTDGRVEINRIEIIGKRTTLKGKIDVFSFWECTGYVHTLEEPLPLDKGDQLAISLLERSGVRQSVYVALYCVTR</sequence>
<comment type="caution">
    <text evidence="1">The sequence shown here is derived from an EMBL/GenBank/DDBJ whole genome shotgun (WGS) entry which is preliminary data.</text>
</comment>
<gene>
    <name evidence="1" type="ORF">ENU12_08235</name>
</gene>
<accession>A0A7V4CPA4</accession>
<proteinExistence type="predicted"/>
<dbReference type="AlphaFoldDB" id="A0A7V4CPA4"/>
<name>A0A7V4CPA4_FERPE</name>
<evidence type="ECO:0000313" key="1">
    <source>
        <dbReference type="EMBL" id="HGQ77866.1"/>
    </source>
</evidence>